<name>A0A2P4YH05_9STRA</name>
<evidence type="ECO:0000256" key="1">
    <source>
        <dbReference type="SAM" id="MobiDB-lite"/>
    </source>
</evidence>
<proteinExistence type="predicted"/>
<feature type="region of interest" description="Disordered" evidence="1">
    <location>
        <begin position="1"/>
        <end position="24"/>
    </location>
</feature>
<organism evidence="2 3">
    <name type="scientific">Phytophthora palmivora</name>
    <dbReference type="NCBI Taxonomy" id="4796"/>
    <lineage>
        <taxon>Eukaryota</taxon>
        <taxon>Sar</taxon>
        <taxon>Stramenopiles</taxon>
        <taxon>Oomycota</taxon>
        <taxon>Peronosporomycetes</taxon>
        <taxon>Peronosporales</taxon>
        <taxon>Peronosporaceae</taxon>
        <taxon>Phytophthora</taxon>
    </lineage>
</organism>
<sequence>MTRRSSDAILSSASTARAERQPLLSGAPPPQVFAHPIECASLTSRLLLQWVTPSVTLANCPPTQTPYQTPRGSTKRGLQQKDVWELPPSARAEPGANALQRQWISSGSLSLALAKAHGLKFAGLGLLYAVVQICDLLGPYVLFRGVVLIQGQEDQDEEETRNSLLFWLGTLLFSRLSLVFQKALRLSNASVQEADTLYGADVTQLLQGISCLHELWAAPLMLSLILTLIE</sequence>
<dbReference type="Proteomes" id="UP000237271">
    <property type="component" value="Unassembled WGS sequence"/>
</dbReference>
<evidence type="ECO:0000313" key="3">
    <source>
        <dbReference type="Proteomes" id="UP000237271"/>
    </source>
</evidence>
<accession>A0A2P4YH05</accession>
<dbReference type="AlphaFoldDB" id="A0A2P4YH05"/>
<feature type="non-terminal residue" evidence="2">
    <location>
        <position position="230"/>
    </location>
</feature>
<gene>
    <name evidence="2" type="ORF">PHPALM_5690</name>
</gene>
<keyword evidence="3" id="KW-1185">Reference proteome</keyword>
<dbReference type="EMBL" id="NCKW01003123">
    <property type="protein sequence ID" value="POM76999.1"/>
    <property type="molecule type" value="Genomic_DNA"/>
</dbReference>
<comment type="caution">
    <text evidence="2">The sequence shown here is derived from an EMBL/GenBank/DDBJ whole genome shotgun (WGS) entry which is preliminary data.</text>
</comment>
<dbReference type="OrthoDB" id="6500128at2759"/>
<protein>
    <submittedName>
        <fullName evidence="2">Multidrug resistance protein ABC Superfamily</fullName>
    </submittedName>
</protein>
<reference evidence="2 3" key="1">
    <citation type="journal article" date="2017" name="Genome Biol. Evol.">
        <title>Phytophthora megakarya and P. palmivora, closely related causal agents of cacao black pod rot, underwent increases in genome sizes and gene numbers by different mechanisms.</title>
        <authorList>
            <person name="Ali S.S."/>
            <person name="Shao J."/>
            <person name="Lary D.J."/>
            <person name="Kronmiller B."/>
            <person name="Shen D."/>
            <person name="Strem M.D."/>
            <person name="Amoako-Attah I."/>
            <person name="Akrofi A.Y."/>
            <person name="Begoude B.A."/>
            <person name="Ten Hoopen G.M."/>
            <person name="Coulibaly K."/>
            <person name="Kebe B.I."/>
            <person name="Melnick R.L."/>
            <person name="Guiltinan M.J."/>
            <person name="Tyler B.M."/>
            <person name="Meinhardt L.W."/>
            <person name="Bailey B.A."/>
        </authorList>
    </citation>
    <scope>NUCLEOTIDE SEQUENCE [LARGE SCALE GENOMIC DNA]</scope>
    <source>
        <strain evidence="3">sbr112.9</strain>
    </source>
</reference>
<evidence type="ECO:0000313" key="2">
    <source>
        <dbReference type="EMBL" id="POM76999.1"/>
    </source>
</evidence>